<gene>
    <name evidence="7" type="primary">recR</name>
    <name evidence="9" type="ORF">KN71_000650</name>
</gene>
<dbReference type="Gene3D" id="3.40.1360.10">
    <property type="match status" value="1"/>
</dbReference>
<keyword evidence="1 7" id="KW-0479">Metal-binding</keyword>
<dbReference type="PROSITE" id="PS50880">
    <property type="entry name" value="TOPRIM"/>
    <property type="match status" value="1"/>
</dbReference>
<evidence type="ECO:0000256" key="1">
    <source>
        <dbReference type="ARBA" id="ARBA00022723"/>
    </source>
</evidence>
<evidence type="ECO:0000256" key="4">
    <source>
        <dbReference type="ARBA" id="ARBA00022833"/>
    </source>
</evidence>
<keyword evidence="2 7" id="KW-0227">DNA damage</keyword>
<dbReference type="Proteomes" id="UP000029712">
    <property type="component" value="Chromosome"/>
</dbReference>
<dbReference type="GO" id="GO:0008270">
    <property type="term" value="F:zinc ion binding"/>
    <property type="evidence" value="ECO:0007669"/>
    <property type="project" value="UniProtKB-KW"/>
</dbReference>
<evidence type="ECO:0000256" key="3">
    <source>
        <dbReference type="ARBA" id="ARBA00022771"/>
    </source>
</evidence>
<dbReference type="GO" id="GO:0006310">
    <property type="term" value="P:DNA recombination"/>
    <property type="evidence" value="ECO:0007669"/>
    <property type="project" value="UniProtKB-UniRule"/>
</dbReference>
<evidence type="ECO:0000313" key="9">
    <source>
        <dbReference type="EMBL" id="AYN65222.1"/>
    </source>
</evidence>
<evidence type="ECO:0000256" key="6">
    <source>
        <dbReference type="ARBA" id="ARBA00023204"/>
    </source>
</evidence>
<name>A0A454C931_METHO</name>
<reference evidence="9 10" key="1">
    <citation type="submission" date="2014-08" db="EMBL/GenBank/DDBJ databases">
        <authorList>
            <person name="Kuleshov K."/>
            <person name="Dedkov V."/>
            <person name="Markelov M."/>
            <person name="Pimkina E."/>
        </authorList>
    </citation>
    <scope>NUCLEOTIDE SEQUENCE [LARGE SCALE GENOMIC DNA]</scope>
    <source>
        <strain evidence="10">TOA</strain>
    </source>
</reference>
<feature type="zinc finger region" description="C4-type" evidence="7">
    <location>
        <begin position="56"/>
        <end position="71"/>
    </location>
</feature>
<dbReference type="HAMAP" id="MF_00017">
    <property type="entry name" value="RecR"/>
    <property type="match status" value="1"/>
</dbReference>
<dbReference type="PANTHER" id="PTHR30446:SF0">
    <property type="entry name" value="RECOMBINATION PROTEIN RECR"/>
    <property type="match status" value="1"/>
</dbReference>
<dbReference type="EMBL" id="CP033021">
    <property type="protein sequence ID" value="AYN65222.1"/>
    <property type="molecule type" value="Genomic_DNA"/>
</dbReference>
<comment type="function">
    <text evidence="7">May play a role in DNA repair. It seems to be involved in an RecBC-independent recombinational process of DNA repair. It may act with RecF and RecO.</text>
</comment>
<keyword evidence="6 7" id="KW-0234">DNA repair</keyword>
<protein>
    <recommendedName>
        <fullName evidence="7">Recombination protein RecR</fullName>
    </recommendedName>
</protein>
<feature type="domain" description="Toprim" evidence="8">
    <location>
        <begin position="78"/>
        <end position="173"/>
    </location>
</feature>
<reference evidence="9 10" key="2">
    <citation type="submission" date="2018-10" db="EMBL/GenBank/DDBJ databases">
        <title>Detection and isolation of Mycoplasma hominis as a predominant microorganism from pelvic cavity of patient with salpingitis and tubo-ovarian abscess.</title>
        <authorList>
            <person name="Guschin A.E."/>
            <person name="Khayrullina G.A."/>
            <person name="Rakovskaya I.V."/>
            <person name="Shelenkov A.A."/>
            <person name="Shagin D.A."/>
        </authorList>
    </citation>
    <scope>NUCLEOTIDE SEQUENCE [LARGE SCALE GENOMIC DNA]</scope>
    <source>
        <strain evidence="10">TOA</strain>
    </source>
</reference>
<dbReference type="InterPro" id="IPR006171">
    <property type="entry name" value="TOPRIM_dom"/>
</dbReference>
<keyword evidence="5 7" id="KW-0233">DNA recombination</keyword>
<evidence type="ECO:0000256" key="7">
    <source>
        <dbReference type="HAMAP-Rule" id="MF_00017"/>
    </source>
</evidence>
<dbReference type="InterPro" id="IPR023627">
    <property type="entry name" value="Rcmb_RecR"/>
</dbReference>
<dbReference type="PANTHER" id="PTHR30446">
    <property type="entry name" value="RECOMBINATION PROTEIN RECR"/>
    <property type="match status" value="1"/>
</dbReference>
<comment type="similarity">
    <text evidence="7">Belongs to the RecR family.</text>
</comment>
<evidence type="ECO:0000256" key="5">
    <source>
        <dbReference type="ARBA" id="ARBA00023172"/>
    </source>
</evidence>
<dbReference type="AlphaFoldDB" id="A0A454C931"/>
<organism evidence="9 10">
    <name type="scientific">Metamycoplasma hominis</name>
    <name type="common">Mycoplasma hominis</name>
    <dbReference type="NCBI Taxonomy" id="2098"/>
    <lineage>
        <taxon>Bacteria</taxon>
        <taxon>Bacillati</taxon>
        <taxon>Mycoplasmatota</taxon>
        <taxon>Mycoplasmoidales</taxon>
        <taxon>Metamycoplasmataceae</taxon>
        <taxon>Metamycoplasma</taxon>
    </lineage>
</organism>
<keyword evidence="3 7" id="KW-0863">Zinc-finger</keyword>
<dbReference type="OrthoDB" id="9802672at2"/>
<dbReference type="GO" id="GO:0006281">
    <property type="term" value="P:DNA repair"/>
    <property type="evidence" value="ECO:0007669"/>
    <property type="project" value="UniProtKB-UniRule"/>
</dbReference>
<keyword evidence="4 7" id="KW-0862">Zinc</keyword>
<evidence type="ECO:0000259" key="8">
    <source>
        <dbReference type="PROSITE" id="PS50880"/>
    </source>
</evidence>
<dbReference type="SUPFAM" id="SSF111304">
    <property type="entry name" value="Recombination protein RecR"/>
    <property type="match status" value="1"/>
</dbReference>
<dbReference type="RefSeq" id="WP_036439217.1">
    <property type="nucleotide sequence ID" value="NZ_CP033021.1"/>
</dbReference>
<dbReference type="InterPro" id="IPR000093">
    <property type="entry name" value="DNA_Rcmb_RecR"/>
</dbReference>
<dbReference type="Pfam" id="PF21175">
    <property type="entry name" value="RecR_C"/>
    <property type="match status" value="1"/>
</dbReference>
<dbReference type="GO" id="GO:0003677">
    <property type="term" value="F:DNA binding"/>
    <property type="evidence" value="ECO:0007669"/>
    <property type="project" value="UniProtKB-UniRule"/>
</dbReference>
<proteinExistence type="inferred from homology"/>
<evidence type="ECO:0000256" key="2">
    <source>
        <dbReference type="ARBA" id="ARBA00022763"/>
    </source>
</evidence>
<accession>A0A454C931</accession>
<sequence>MNNIEIQKLEELLKTVFDFTKKQSQKFIFNIFKSSSEDIDQICNQIKTLRNSIKKCNICNRYNENTICNICLDTNRTKQLMLVGNSLDIDKFENIGLYKGKYFVFDQNINSKNEDFIVSSLLEKLIDILKDKNELILSLSPTIEGQFNMHYIKKFLKNKINFTNIFQLSTGIPLGSSVEYIDQDTLKESLLNKIKI</sequence>
<evidence type="ECO:0000313" key="10">
    <source>
        <dbReference type="Proteomes" id="UP000029712"/>
    </source>
</evidence>